<keyword evidence="6 9" id="KW-0443">Lipid metabolism</keyword>
<evidence type="ECO:0000256" key="6">
    <source>
        <dbReference type="ARBA" id="ARBA00023098"/>
    </source>
</evidence>
<evidence type="ECO:0000259" key="12">
    <source>
        <dbReference type="PROSITE" id="PS51210"/>
    </source>
</evidence>
<dbReference type="InterPro" id="IPR002642">
    <property type="entry name" value="LysoPLipase_cat_dom"/>
</dbReference>
<dbReference type="SMART" id="SM00022">
    <property type="entry name" value="PLAc"/>
    <property type="match status" value="1"/>
</dbReference>
<organism evidence="13 14">
    <name type="scientific">Peltaster fructicola</name>
    <dbReference type="NCBI Taxonomy" id="286661"/>
    <lineage>
        <taxon>Eukaryota</taxon>
        <taxon>Fungi</taxon>
        <taxon>Dikarya</taxon>
        <taxon>Ascomycota</taxon>
        <taxon>Pezizomycotina</taxon>
        <taxon>Dothideomycetes</taxon>
        <taxon>Dothideomycetes incertae sedis</taxon>
        <taxon>Peltaster</taxon>
    </lineage>
</organism>
<dbReference type="EMBL" id="CP051143">
    <property type="protein sequence ID" value="QIX01617.1"/>
    <property type="molecule type" value="Genomic_DNA"/>
</dbReference>
<evidence type="ECO:0000256" key="2">
    <source>
        <dbReference type="ARBA" id="ARBA00013274"/>
    </source>
</evidence>
<feature type="chain" id="PRO_5026373611" description="Lysophospholipase" evidence="10">
    <location>
        <begin position="18"/>
        <end position="681"/>
    </location>
</feature>
<dbReference type="EC" id="3.1.1.5" evidence="2 10"/>
<dbReference type="GO" id="GO:0046475">
    <property type="term" value="P:glycerophospholipid catabolic process"/>
    <property type="evidence" value="ECO:0007669"/>
    <property type="project" value="TreeGrafter"/>
</dbReference>
<dbReference type="Pfam" id="PF01735">
    <property type="entry name" value="PLA2_B"/>
    <property type="match status" value="1"/>
</dbReference>
<evidence type="ECO:0000256" key="10">
    <source>
        <dbReference type="RuleBase" id="RU362103"/>
    </source>
</evidence>
<dbReference type="InterPro" id="IPR016035">
    <property type="entry name" value="Acyl_Trfase/lysoPLipase"/>
</dbReference>
<evidence type="ECO:0000256" key="1">
    <source>
        <dbReference type="ARBA" id="ARBA00008780"/>
    </source>
</evidence>
<dbReference type="PROSITE" id="PS51210">
    <property type="entry name" value="PLA2C"/>
    <property type="match status" value="1"/>
</dbReference>
<dbReference type="PANTHER" id="PTHR10728:SF33">
    <property type="entry name" value="LYSOPHOSPHOLIPASE 1-RELATED"/>
    <property type="match status" value="1"/>
</dbReference>
<dbReference type="OrthoDB" id="4084751at2759"/>
<dbReference type="GO" id="GO:0004622">
    <property type="term" value="F:phosphatidylcholine lysophospholipase activity"/>
    <property type="evidence" value="ECO:0007669"/>
    <property type="project" value="UniProtKB-EC"/>
</dbReference>
<evidence type="ECO:0000313" key="14">
    <source>
        <dbReference type="Proteomes" id="UP000503462"/>
    </source>
</evidence>
<evidence type="ECO:0000256" key="7">
    <source>
        <dbReference type="ARBA" id="ARBA00023180"/>
    </source>
</evidence>
<evidence type="ECO:0000256" key="9">
    <source>
        <dbReference type="PROSITE-ProRule" id="PRU00555"/>
    </source>
</evidence>
<feature type="signal peptide" evidence="10">
    <location>
        <begin position="1"/>
        <end position="17"/>
    </location>
</feature>
<dbReference type="Proteomes" id="UP000503462">
    <property type="component" value="Chromosome 5"/>
</dbReference>
<keyword evidence="5 9" id="KW-0442">Lipid degradation</keyword>
<keyword evidence="4 9" id="KW-0378">Hydrolase</keyword>
<evidence type="ECO:0000256" key="8">
    <source>
        <dbReference type="ARBA" id="ARBA00049531"/>
    </source>
</evidence>
<dbReference type="GO" id="GO:0005783">
    <property type="term" value="C:endoplasmic reticulum"/>
    <property type="evidence" value="ECO:0007669"/>
    <property type="project" value="TreeGrafter"/>
</dbReference>
<keyword evidence="14" id="KW-1185">Reference proteome</keyword>
<dbReference type="AlphaFoldDB" id="A0A6H0Y3M4"/>
<protein>
    <recommendedName>
        <fullName evidence="2 10">Lysophospholipase</fullName>
        <ecNumber evidence="2 10">3.1.1.5</ecNumber>
    </recommendedName>
</protein>
<dbReference type="GO" id="GO:0004623">
    <property type="term" value="F:phospholipase A2 activity"/>
    <property type="evidence" value="ECO:0007669"/>
    <property type="project" value="TreeGrafter"/>
</dbReference>
<evidence type="ECO:0000256" key="5">
    <source>
        <dbReference type="ARBA" id="ARBA00022963"/>
    </source>
</evidence>
<gene>
    <name evidence="13" type="ORF">AMS68_007134</name>
</gene>
<feature type="domain" description="PLA2c" evidence="12">
    <location>
        <begin position="65"/>
        <end position="624"/>
    </location>
</feature>
<dbReference type="PANTHER" id="PTHR10728">
    <property type="entry name" value="CYTOSOLIC PHOSPHOLIPASE A2"/>
    <property type="match status" value="1"/>
</dbReference>
<keyword evidence="7" id="KW-0325">Glycoprotein</keyword>
<sequence>MHTFLAALLCFTSAASSRHLFAVDNLSTAQTLQDSATSPYYDDTPLVARGAPANQPHGYAPQTGSCPSTAPTARSAASLSSDEVSWLASRRNATIDPLRTLLSRMNFSGFDAAQYINNHSQNVSALPNIGIAVSGGGYRAMLNGAGVIAAFDNRTINATSSGHLGGLLQSATYLSALSGGGWLVGSLYSNNFTSVQNIVDQSANADNDLWQLSNSIFEGPSSGHSHLLSSLDYYGDLIKQVKAKDDAGFNITITDYWGRALSYQLINATDGGPDYTFSSIASQDWFSSGSVPLPILVSDGRAPGTEVVSLNSTVFEFNPWELGSFDPTAYAFTPLKYLGTNYTAGKPLNDQQCVTGFDSASFVMGTSSSLFNAVLTTINGTSTSGLVNTALKAAITSVLEAWGESDTDIASYPNPFYQYGIDNSIFRSAQLTLVDGGEDNQNIPLTPLIQPPRQVDVIFAVDSSADTTDSNPVQGSAANWPDGASLVATYQRSLSSIGNGTAFPAVPDTNTFFNLGLARGPTFFGCDSKNLTGPSPLIVYLPNGPYSYNSNTSTYDMDYEPAQRNAIINNAYNMATQGNGTLDSGWSTCVGCAILSRSFDRTGTTVPDVCTKCFTKYCWNGTTDARTPQVWQPTAKLQGAATNVTTASSSSATPTGAASKSRDQGMLLVLSAFSALRAFLL</sequence>
<dbReference type="SUPFAM" id="SSF52151">
    <property type="entry name" value="FabD/lysophospholipase-like"/>
    <property type="match status" value="1"/>
</dbReference>
<feature type="region of interest" description="Disordered" evidence="11">
    <location>
        <begin position="45"/>
        <end position="73"/>
    </location>
</feature>
<dbReference type="Gene3D" id="3.40.1090.10">
    <property type="entry name" value="Cytosolic phospholipase A2 catalytic domain"/>
    <property type="match status" value="1"/>
</dbReference>
<keyword evidence="3 10" id="KW-0732">Signal</keyword>
<comment type="similarity">
    <text evidence="1 10">Belongs to the lysophospholipase family.</text>
</comment>
<name>A0A6H0Y3M4_9PEZI</name>
<dbReference type="GO" id="GO:0005829">
    <property type="term" value="C:cytosol"/>
    <property type="evidence" value="ECO:0007669"/>
    <property type="project" value="TreeGrafter"/>
</dbReference>
<proteinExistence type="inferred from homology"/>
<reference evidence="13 14" key="1">
    <citation type="journal article" date="2016" name="Sci. Rep.">
        <title>Peltaster fructicola genome reveals evolution from an invasive phytopathogen to an ectophytic parasite.</title>
        <authorList>
            <person name="Xu C."/>
            <person name="Chen H."/>
            <person name="Gleason M.L."/>
            <person name="Xu J.R."/>
            <person name="Liu H."/>
            <person name="Zhang R."/>
            <person name="Sun G."/>
        </authorList>
    </citation>
    <scope>NUCLEOTIDE SEQUENCE [LARGE SCALE GENOMIC DNA]</scope>
    <source>
        <strain evidence="13 14">LNHT1506</strain>
    </source>
</reference>
<evidence type="ECO:0000256" key="11">
    <source>
        <dbReference type="SAM" id="MobiDB-lite"/>
    </source>
</evidence>
<evidence type="ECO:0000313" key="13">
    <source>
        <dbReference type="EMBL" id="QIX01617.1"/>
    </source>
</evidence>
<evidence type="ECO:0000256" key="3">
    <source>
        <dbReference type="ARBA" id="ARBA00022729"/>
    </source>
</evidence>
<accession>A0A6H0Y3M4</accession>
<dbReference type="FunFam" id="3.40.1090.10:FF:000010">
    <property type="entry name" value="Lysophospholipase"/>
    <property type="match status" value="1"/>
</dbReference>
<evidence type="ECO:0000256" key="4">
    <source>
        <dbReference type="ARBA" id="ARBA00022801"/>
    </source>
</evidence>
<comment type="catalytic activity">
    <reaction evidence="8 10">
        <text>a 1-acyl-sn-glycero-3-phosphocholine + H2O = sn-glycerol 3-phosphocholine + a fatty acid + H(+)</text>
        <dbReference type="Rhea" id="RHEA:15177"/>
        <dbReference type="ChEBI" id="CHEBI:15377"/>
        <dbReference type="ChEBI" id="CHEBI:15378"/>
        <dbReference type="ChEBI" id="CHEBI:16870"/>
        <dbReference type="ChEBI" id="CHEBI:28868"/>
        <dbReference type="ChEBI" id="CHEBI:58168"/>
        <dbReference type="EC" id="3.1.1.5"/>
    </reaction>
</comment>